<gene>
    <name evidence="2" type="ORF">ACFSKP_12940</name>
</gene>
<dbReference type="RefSeq" id="WP_250430105.1">
    <property type="nucleotide sequence ID" value="NZ_JALPRR010000003.1"/>
</dbReference>
<dbReference type="InterPro" id="IPR010620">
    <property type="entry name" value="SBBP_repeat"/>
</dbReference>
<evidence type="ECO:0000313" key="3">
    <source>
        <dbReference type="Proteomes" id="UP001597374"/>
    </source>
</evidence>
<dbReference type="SUPFAM" id="SSF50998">
    <property type="entry name" value="Quinoprotein alcohol dehydrogenase-like"/>
    <property type="match status" value="2"/>
</dbReference>
<keyword evidence="3" id="KW-1185">Reference proteome</keyword>
<feature type="domain" description="Pyrrolo-quinoline quinone repeat" evidence="1">
    <location>
        <begin position="96"/>
        <end position="352"/>
    </location>
</feature>
<dbReference type="SUPFAM" id="SSF101898">
    <property type="entry name" value="NHL repeat"/>
    <property type="match status" value="1"/>
</dbReference>
<dbReference type="PANTHER" id="PTHR35580:SF1">
    <property type="entry name" value="PHYTASE-LIKE DOMAIN-CONTAINING PROTEIN"/>
    <property type="match status" value="1"/>
</dbReference>
<dbReference type="InterPro" id="IPR026444">
    <property type="entry name" value="Secre_tail"/>
</dbReference>
<dbReference type="Proteomes" id="UP001597374">
    <property type="component" value="Unassembled WGS sequence"/>
</dbReference>
<dbReference type="Gene3D" id="2.120.10.30">
    <property type="entry name" value="TolB, C-terminal domain"/>
    <property type="match status" value="1"/>
</dbReference>
<dbReference type="InterPro" id="IPR015943">
    <property type="entry name" value="WD40/YVTN_repeat-like_dom_sf"/>
</dbReference>
<dbReference type="PANTHER" id="PTHR35580">
    <property type="entry name" value="CELL SURFACE GLYCOPROTEIN (S-LAYER PROTEIN)-LIKE PROTEIN"/>
    <property type="match status" value="1"/>
</dbReference>
<evidence type="ECO:0000259" key="1">
    <source>
        <dbReference type="Pfam" id="PF13360"/>
    </source>
</evidence>
<organism evidence="2 3">
    <name type="scientific">Pontibacter ruber</name>
    <dbReference type="NCBI Taxonomy" id="1343895"/>
    <lineage>
        <taxon>Bacteria</taxon>
        <taxon>Pseudomonadati</taxon>
        <taxon>Bacteroidota</taxon>
        <taxon>Cytophagia</taxon>
        <taxon>Cytophagales</taxon>
        <taxon>Hymenobacteraceae</taxon>
        <taxon>Pontibacter</taxon>
    </lineage>
</organism>
<dbReference type="InterPro" id="IPR052918">
    <property type="entry name" value="Motility_Chemotaxis_Reg"/>
</dbReference>
<dbReference type="EMBL" id="JBHUIM010000002">
    <property type="protein sequence ID" value="MFD2247169.1"/>
    <property type="molecule type" value="Genomic_DNA"/>
</dbReference>
<comment type="caution">
    <text evidence="2">The sequence shown here is derived from an EMBL/GenBank/DDBJ whole genome shotgun (WGS) entry which is preliminary data.</text>
</comment>
<evidence type="ECO:0000313" key="2">
    <source>
        <dbReference type="EMBL" id="MFD2247169.1"/>
    </source>
</evidence>
<dbReference type="Pfam" id="PF13360">
    <property type="entry name" value="PQQ_2"/>
    <property type="match status" value="2"/>
</dbReference>
<dbReference type="InterPro" id="IPR011047">
    <property type="entry name" value="Quinoprotein_ADH-like_sf"/>
</dbReference>
<dbReference type="Pfam" id="PF06739">
    <property type="entry name" value="SBBP"/>
    <property type="match status" value="1"/>
</dbReference>
<dbReference type="InterPro" id="IPR011042">
    <property type="entry name" value="6-blade_b-propeller_TolB-like"/>
</dbReference>
<protein>
    <submittedName>
        <fullName evidence="2">SBBP repeat-containing protein</fullName>
    </submittedName>
</protein>
<reference evidence="3" key="1">
    <citation type="journal article" date="2019" name="Int. J. Syst. Evol. Microbiol.">
        <title>The Global Catalogue of Microorganisms (GCM) 10K type strain sequencing project: providing services to taxonomists for standard genome sequencing and annotation.</title>
        <authorList>
            <consortium name="The Broad Institute Genomics Platform"/>
            <consortium name="The Broad Institute Genome Sequencing Center for Infectious Disease"/>
            <person name="Wu L."/>
            <person name="Ma J."/>
        </authorList>
    </citation>
    <scope>NUCLEOTIDE SEQUENCE [LARGE SCALE GENOMIC DNA]</scope>
    <source>
        <strain evidence="3">CGMCC 4.1782</strain>
    </source>
</reference>
<dbReference type="NCBIfam" id="TIGR04183">
    <property type="entry name" value="Por_Secre_tail"/>
    <property type="match status" value="1"/>
</dbReference>
<accession>A0ABW5D0Y2</accession>
<dbReference type="Gene3D" id="2.130.10.10">
    <property type="entry name" value="YVTN repeat-like/Quinoprotein amine dehydrogenase"/>
    <property type="match status" value="2"/>
</dbReference>
<proteinExistence type="predicted"/>
<name>A0ABW5D0Y2_9BACT</name>
<dbReference type="InterPro" id="IPR002372">
    <property type="entry name" value="PQQ_rpt_dom"/>
</dbReference>
<sequence length="1280" mass="136856">MISILPNFLKGMLLQRFLLFLPSLILYFNVAPAIAQKVAAEWEQRYNGQGQSKEYFQSSAMDKEGNLYLTGTSYGAPAFRFGASREHGEILTVKYAPSGEVLWSNTFVADSSRDIFEYSEVAYGIAVDESGGVYVSGVRQIQTSDLEINQKVILFRLNTADGAQVWNTTFSVENEVFEPAAITADRSGGVYLTGTSYRTFKFDARTGSRIWSARYTGAVGSSGGSETDIARAIVVDEKGGVVVTGRSFLKFLYHVGHGPALPVYSYATVKFDAATGASLWEARYTGDTTSTVENDARAMALDSAGDVYVTGTRRGTVADEGLVTIKYSNSSGEQLWTSRNSNGYESNAIVTDDAGGVYITGSSYQGSMLHDALLTVKYSAASGQQLWENKHPKPPGAGYITSRTMAVGKANDVYVAGISGDQLHNTGYTTIRYNAASGSTQWRDFYRVSLSRGNLNIHLNSNGNVFVAGSAFNEGFANSDYVLLRYAAATGGQPEVNRYEALDNANETAIVVAVDETGNTYVAGISFMEFSVGTGIDLVIVAYAPTGEVLWEKRVDKGSEDRPSAIALDDAGGIYITGSAGDQGTADYLTMKLQAADGAVVWESFYDSGDKEFDSALGLALDGSGGVYVTGMSYKKVGATSNSDYATIKYDAETGAQVWVTRFDGGLNLSDEAYAIAADSAGGVYVTGGAAFQPDDYNGKDFATLKYNAANGEQLWLARYDGGVGFDAAVRIAVANNQDVYVAGQSTGADTLVKYTTIRYTATDGKQLWLSDYKTANETAVVKDMAVDDKGGVYVTGYSYSYVAGQLLYADYATVKYNAVDGAQRWVQRFGERNTISNAAALAVDKAGDVYVTGQQIMDRDGGRAGVAATLKYKGEDGTPQWTALTAGIDDSGNDIAVDAKSNIYVAGSSYSTRTFLDLLTIKYRQGAACVPVAARAIAGQIAIRAGTPQRFEYSLTGAGATLFTWAVTGEESIALSGQGSDKISVAWPASACVYEVRASYSAGVSCTVQDTSLTVAVFDPNAGFVVGAGWLESPVAIPLEPMQQTGRAYFAFAAWYGRDGRSVQGQTAFRLSTAGLDFRSSQHTPMRLVIAGNRANYTGQGMLNGQVGYGFLVSAVDGDLAQGRLQDRLRVKVWNLATGEIAYDLQTGAGEGAIASTAISRGQIVIHRPLGRPLDLLASEAEQLSQELALLEPEQTLTVYPTAFSDRAITSFTLPFEEAYTLELYDLKGALVRHIASSRAEARQRQEHVIEATGLPGGIYLLRLSTASTSQAIKLLIKP</sequence>
<feature type="domain" description="Pyrrolo-quinoline quinone repeat" evidence="1">
    <location>
        <begin position="377"/>
        <end position="559"/>
    </location>
</feature>